<organism evidence="2 3">
    <name type="scientific">Aspergillus homomorphus (strain CBS 101889)</name>
    <dbReference type="NCBI Taxonomy" id="1450537"/>
    <lineage>
        <taxon>Eukaryota</taxon>
        <taxon>Fungi</taxon>
        <taxon>Dikarya</taxon>
        <taxon>Ascomycota</taxon>
        <taxon>Pezizomycotina</taxon>
        <taxon>Eurotiomycetes</taxon>
        <taxon>Eurotiomycetidae</taxon>
        <taxon>Eurotiales</taxon>
        <taxon>Aspergillaceae</taxon>
        <taxon>Aspergillus</taxon>
        <taxon>Aspergillus subgen. Circumdati</taxon>
    </lineage>
</organism>
<gene>
    <name evidence="2" type="ORF">BO97DRAFT_398097</name>
</gene>
<keyword evidence="3" id="KW-1185">Reference proteome</keyword>
<dbReference type="OrthoDB" id="3540210at2759"/>
<keyword evidence="1" id="KW-1133">Transmembrane helix</keyword>
<accession>A0A395HLZ7</accession>
<protein>
    <submittedName>
        <fullName evidence="2">Uncharacterized protein</fullName>
    </submittedName>
</protein>
<dbReference type="Proteomes" id="UP000248961">
    <property type="component" value="Unassembled WGS sequence"/>
</dbReference>
<name>A0A395HLZ7_ASPHC</name>
<dbReference type="EMBL" id="KZ824313">
    <property type="protein sequence ID" value="RAL08519.1"/>
    <property type="molecule type" value="Genomic_DNA"/>
</dbReference>
<evidence type="ECO:0000313" key="2">
    <source>
        <dbReference type="EMBL" id="RAL08519.1"/>
    </source>
</evidence>
<feature type="transmembrane region" description="Helical" evidence="1">
    <location>
        <begin position="118"/>
        <end position="137"/>
    </location>
</feature>
<proteinExistence type="predicted"/>
<dbReference type="VEuPathDB" id="FungiDB:BO97DRAFT_398097"/>
<sequence length="479" mass="52023">MSAALYTYTGVWINWSEGAIRGATLTLSQKNSGVLSAFLAMLVSLAGSLFWGILGFALHQLGTTEPTRRRDALHYQRQVILRNKGAAAAAWALITLPFDSGRTASKLRAVGRSLPVAILPILVLILFGVSGLFTSYITKTAGQSTLIIGPGCGGYEFNATDVTVANTKSLQDTYDAATYVRRCYHEDASQLDCSTYVRPSIPFTTNPNASCPYSHDLCAYNGQSALQMDTGLLDSHEDFGINAPPSNRIKYRRVTTCAPIKHGSGLGVVQNDSTWGQVVYIHAGGQYYQGQEYLNFTFSYTPIPSVDGVGYTLSAVFAKSDPSGLLNGLESWKPAAAINRSDSDITMMMLNQNNINYLRPSYDPWMTALEQQNYTVDGTNYTSSTWTKSYEVNLLVCTDQYQICNPNRPGEAGCTKLGGILSTSLSSFNVDPTKFLGFNVHQIATIGRFLSGNNDRSMFSNVNGRGGAALNGECSCFLF</sequence>
<keyword evidence="1" id="KW-0812">Transmembrane</keyword>
<keyword evidence="1" id="KW-0472">Membrane</keyword>
<dbReference type="AlphaFoldDB" id="A0A395HLZ7"/>
<reference evidence="2 3" key="1">
    <citation type="submission" date="2018-02" db="EMBL/GenBank/DDBJ databases">
        <title>The genomes of Aspergillus section Nigri reveals drivers in fungal speciation.</title>
        <authorList>
            <consortium name="DOE Joint Genome Institute"/>
            <person name="Vesth T.C."/>
            <person name="Nybo J."/>
            <person name="Theobald S."/>
            <person name="Brandl J."/>
            <person name="Frisvad J.C."/>
            <person name="Nielsen K.F."/>
            <person name="Lyhne E.K."/>
            <person name="Kogle M.E."/>
            <person name="Kuo A."/>
            <person name="Riley R."/>
            <person name="Clum A."/>
            <person name="Nolan M."/>
            <person name="Lipzen A."/>
            <person name="Salamov A."/>
            <person name="Henrissat B."/>
            <person name="Wiebenga A."/>
            <person name="De vries R.P."/>
            <person name="Grigoriev I.V."/>
            <person name="Mortensen U.H."/>
            <person name="Andersen M.R."/>
            <person name="Baker S.E."/>
        </authorList>
    </citation>
    <scope>NUCLEOTIDE SEQUENCE [LARGE SCALE GENOMIC DNA]</scope>
    <source>
        <strain evidence="2 3">CBS 101889</strain>
    </source>
</reference>
<dbReference type="RefSeq" id="XP_025547673.1">
    <property type="nucleotide sequence ID" value="XM_025694170.1"/>
</dbReference>
<evidence type="ECO:0000313" key="3">
    <source>
        <dbReference type="Proteomes" id="UP000248961"/>
    </source>
</evidence>
<feature type="transmembrane region" description="Helical" evidence="1">
    <location>
        <begin position="34"/>
        <end position="58"/>
    </location>
</feature>
<evidence type="ECO:0000256" key="1">
    <source>
        <dbReference type="SAM" id="Phobius"/>
    </source>
</evidence>
<dbReference type="GeneID" id="37198459"/>